<dbReference type="GO" id="GO:0071513">
    <property type="term" value="C:phosphopantothenoylcysteine decarboxylase complex"/>
    <property type="evidence" value="ECO:0007669"/>
    <property type="project" value="TreeGrafter"/>
</dbReference>
<feature type="domain" description="Flavoprotein" evidence="1">
    <location>
        <begin position="97"/>
        <end position="231"/>
    </location>
</feature>
<dbReference type="GO" id="GO:0015937">
    <property type="term" value="P:coenzyme A biosynthetic process"/>
    <property type="evidence" value="ECO:0007669"/>
    <property type="project" value="TreeGrafter"/>
</dbReference>
<accession>A0A7X5BPS3</accession>
<dbReference type="PANTHER" id="PTHR14359">
    <property type="entry name" value="HOMO-OLIGOMERIC FLAVIN CONTAINING CYS DECARBOXYLASE FAMILY"/>
    <property type="match status" value="1"/>
</dbReference>
<dbReference type="EMBL" id="JAAAPK010000001">
    <property type="protein sequence ID" value="NBC38745.1"/>
    <property type="molecule type" value="Genomic_DNA"/>
</dbReference>
<organism evidence="2 3">
    <name type="scientific">Corallococcus exiguus</name>
    <dbReference type="NCBI Taxonomy" id="83462"/>
    <lineage>
        <taxon>Bacteria</taxon>
        <taxon>Pseudomonadati</taxon>
        <taxon>Myxococcota</taxon>
        <taxon>Myxococcia</taxon>
        <taxon>Myxococcales</taxon>
        <taxon>Cystobacterineae</taxon>
        <taxon>Myxococcaceae</taxon>
        <taxon>Corallococcus</taxon>
    </lineage>
</organism>
<keyword evidence="3" id="KW-1185">Reference proteome</keyword>
<dbReference type="InterPro" id="IPR003382">
    <property type="entry name" value="Flavoprotein"/>
</dbReference>
<dbReference type="PANTHER" id="PTHR14359:SF6">
    <property type="entry name" value="PHOSPHOPANTOTHENOYLCYSTEINE DECARBOXYLASE"/>
    <property type="match status" value="1"/>
</dbReference>
<dbReference type="Proteomes" id="UP000537825">
    <property type="component" value="Unassembled WGS sequence"/>
</dbReference>
<proteinExistence type="predicted"/>
<dbReference type="GO" id="GO:0010181">
    <property type="term" value="F:FMN binding"/>
    <property type="evidence" value="ECO:0007669"/>
    <property type="project" value="TreeGrafter"/>
</dbReference>
<dbReference type="InterPro" id="IPR036551">
    <property type="entry name" value="Flavin_trans-like"/>
</dbReference>
<evidence type="ECO:0000313" key="2">
    <source>
        <dbReference type="EMBL" id="NBC38745.1"/>
    </source>
</evidence>
<dbReference type="GO" id="GO:0004633">
    <property type="term" value="F:phosphopantothenoylcysteine decarboxylase activity"/>
    <property type="evidence" value="ECO:0007669"/>
    <property type="project" value="TreeGrafter"/>
</dbReference>
<dbReference type="SUPFAM" id="SSF52507">
    <property type="entry name" value="Homo-oligomeric flavin-containing Cys decarboxylases, HFCD"/>
    <property type="match status" value="1"/>
</dbReference>
<dbReference type="Pfam" id="PF02441">
    <property type="entry name" value="Flavoprotein"/>
    <property type="match status" value="1"/>
</dbReference>
<sequence>MACTVLRRSDGCLVVSGREALELRRADAAIVAELIRLASVPLSGRELRRGAAKLENGPAVLEALAKAGCLTEGRTLDALDAKSSPRHKARGQLPLGKVVFGLTGAVASAYMLPSIARLQPFARRIDVVVTRAARPFVAPAAFEAHGIQVWGSASARRGEVRVPHIELADTADLVVVCPASAHAIARLAQGACSDLVSLVVTATRAPVIVVPSMNEAMWDHPAVQRNVARIVADGVHVVEPHRGLEVAWLARGEPPRLGFGTQGLLDGAMLATLTAVAAGKPRTREVSRE</sequence>
<dbReference type="AlphaFoldDB" id="A0A7X5BPS3"/>
<evidence type="ECO:0000259" key="1">
    <source>
        <dbReference type="Pfam" id="PF02441"/>
    </source>
</evidence>
<evidence type="ECO:0000313" key="3">
    <source>
        <dbReference type="Proteomes" id="UP000537825"/>
    </source>
</evidence>
<protein>
    <recommendedName>
        <fullName evidence="1">Flavoprotein domain-containing protein</fullName>
    </recommendedName>
</protein>
<comment type="caution">
    <text evidence="2">The sequence shown here is derived from an EMBL/GenBank/DDBJ whole genome shotgun (WGS) entry which is preliminary data.</text>
</comment>
<reference evidence="2 3" key="1">
    <citation type="submission" date="2020-01" db="EMBL/GenBank/DDBJ databases">
        <title>The draft genome sequence of Corallococcus exiguus DSM 14696.</title>
        <authorList>
            <person name="Zhang X."/>
            <person name="Zhu H."/>
        </authorList>
    </citation>
    <scope>NUCLEOTIDE SEQUENCE [LARGE SCALE GENOMIC DNA]</scope>
    <source>
        <strain evidence="2 3">DSM 14696</strain>
    </source>
</reference>
<name>A0A7X5BPS3_9BACT</name>
<dbReference type="Gene3D" id="3.40.50.1950">
    <property type="entry name" value="Flavin prenyltransferase-like"/>
    <property type="match status" value="1"/>
</dbReference>
<dbReference type="RefSeq" id="WP_139919151.1">
    <property type="nucleotide sequence ID" value="NZ_CBCSLE010000070.1"/>
</dbReference>
<gene>
    <name evidence="2" type="ORF">GTZ93_02820</name>
</gene>